<organism evidence="4 5">
    <name type="scientific">Coccomyxa subellipsoidea</name>
    <dbReference type="NCBI Taxonomy" id="248742"/>
    <lineage>
        <taxon>Eukaryota</taxon>
        <taxon>Viridiplantae</taxon>
        <taxon>Chlorophyta</taxon>
        <taxon>core chlorophytes</taxon>
        <taxon>Trebouxiophyceae</taxon>
        <taxon>Trebouxiophyceae incertae sedis</taxon>
        <taxon>Coccomyxaceae</taxon>
        <taxon>Coccomyxa</taxon>
    </lineage>
</organism>
<gene>
    <name evidence="4" type="ORF">WJX75_003167</name>
</gene>
<dbReference type="Pfam" id="PF02201">
    <property type="entry name" value="SWIB"/>
    <property type="match status" value="2"/>
</dbReference>
<dbReference type="InterPro" id="IPR014876">
    <property type="entry name" value="DEK_C"/>
</dbReference>
<feature type="compositionally biased region" description="Acidic residues" evidence="1">
    <location>
        <begin position="61"/>
        <end position="91"/>
    </location>
</feature>
<evidence type="ECO:0000256" key="1">
    <source>
        <dbReference type="SAM" id="MobiDB-lite"/>
    </source>
</evidence>
<dbReference type="EMBL" id="JALJOT010000010">
    <property type="protein sequence ID" value="KAK9906515.1"/>
    <property type="molecule type" value="Genomic_DNA"/>
</dbReference>
<dbReference type="SUPFAM" id="SSF109715">
    <property type="entry name" value="DEK C-terminal domain"/>
    <property type="match status" value="1"/>
</dbReference>
<dbReference type="Gene3D" id="1.10.245.10">
    <property type="entry name" value="SWIB/MDM2 domain"/>
    <property type="match status" value="2"/>
</dbReference>
<name>A0ABR2YJ53_9CHLO</name>
<feature type="domain" description="DM2" evidence="2">
    <location>
        <begin position="240"/>
        <end position="316"/>
    </location>
</feature>
<evidence type="ECO:0000259" key="2">
    <source>
        <dbReference type="PROSITE" id="PS51925"/>
    </source>
</evidence>
<dbReference type="Proteomes" id="UP001491310">
    <property type="component" value="Unassembled WGS sequence"/>
</dbReference>
<keyword evidence="5" id="KW-1185">Reference proteome</keyword>
<proteinExistence type="predicted"/>
<dbReference type="PANTHER" id="PTHR13844">
    <property type="entry name" value="SWI/SNF-RELATED MATRIX-ASSOCIATED ACTIN-DEPENDENT REGULATOR OF CHROMATIN SUBFAMILY D"/>
    <property type="match status" value="1"/>
</dbReference>
<dbReference type="SMART" id="SM00151">
    <property type="entry name" value="SWIB"/>
    <property type="match status" value="2"/>
</dbReference>
<feature type="compositionally biased region" description="Acidic residues" evidence="1">
    <location>
        <begin position="187"/>
        <end position="206"/>
    </location>
</feature>
<evidence type="ECO:0000313" key="5">
    <source>
        <dbReference type="Proteomes" id="UP001491310"/>
    </source>
</evidence>
<dbReference type="PROSITE" id="PS51925">
    <property type="entry name" value="SWIB_MDM2"/>
    <property type="match status" value="2"/>
</dbReference>
<evidence type="ECO:0008006" key="6">
    <source>
        <dbReference type="Google" id="ProtNLM"/>
    </source>
</evidence>
<dbReference type="PROSITE" id="PS51998">
    <property type="entry name" value="DEK_C"/>
    <property type="match status" value="1"/>
</dbReference>
<sequence length="318" mass="36412">MPVSDETIVIRLRALLEEVDLQTTSERKLRETIEAELKEDLSERKALIRQEVQAYLLKQQEEEDEDVDEDDEPQAADDGDDKDDDADEIEEEKVQKPKRKRKSAFGSKLSTELQEFLGVTSMPRTEVVKKIWEYIKENNLQNPDNKRKIILDNKLKTIFKPPLDMFKMNKQLSKHVYVDDSNGYEEAQAEEEEADEEDADEDDDEGTPPKKAPNKRKGGGARRAAEPKEPKKRRASTNGSGLTGSALSPALQEFLGLERLARPQVVKQLWEYIRANNLQDPDDKRNIIVDDKLGTLFQAPLNMFNINKQLTPHILKGE</sequence>
<dbReference type="InterPro" id="IPR003121">
    <property type="entry name" value="SWIB_MDM2_domain"/>
</dbReference>
<accession>A0ABR2YJ53</accession>
<feature type="region of interest" description="Disordered" evidence="1">
    <location>
        <begin position="184"/>
        <end position="246"/>
    </location>
</feature>
<feature type="compositionally biased region" description="Polar residues" evidence="1">
    <location>
        <begin position="236"/>
        <end position="246"/>
    </location>
</feature>
<evidence type="ECO:0000259" key="3">
    <source>
        <dbReference type="PROSITE" id="PS51998"/>
    </source>
</evidence>
<feature type="domain" description="DEK-C" evidence="3">
    <location>
        <begin position="2"/>
        <end position="57"/>
    </location>
</feature>
<dbReference type="Gene3D" id="1.10.10.60">
    <property type="entry name" value="Homeodomain-like"/>
    <property type="match status" value="1"/>
</dbReference>
<feature type="domain" description="DM2" evidence="2">
    <location>
        <begin position="102"/>
        <end position="178"/>
    </location>
</feature>
<reference evidence="4 5" key="1">
    <citation type="journal article" date="2024" name="Nat. Commun.">
        <title>Phylogenomics reveals the evolutionary origins of lichenization in chlorophyte algae.</title>
        <authorList>
            <person name="Puginier C."/>
            <person name="Libourel C."/>
            <person name="Otte J."/>
            <person name="Skaloud P."/>
            <person name="Haon M."/>
            <person name="Grisel S."/>
            <person name="Petersen M."/>
            <person name="Berrin J.G."/>
            <person name="Delaux P.M."/>
            <person name="Dal Grande F."/>
            <person name="Keller J."/>
        </authorList>
    </citation>
    <scope>NUCLEOTIDE SEQUENCE [LARGE SCALE GENOMIC DNA]</scope>
    <source>
        <strain evidence="4 5">SAG 216-7</strain>
    </source>
</reference>
<evidence type="ECO:0000313" key="4">
    <source>
        <dbReference type="EMBL" id="KAK9906515.1"/>
    </source>
</evidence>
<protein>
    <recommendedName>
        <fullName evidence="6">SWIB-domain-containing protein</fullName>
    </recommendedName>
</protein>
<dbReference type="InterPro" id="IPR036885">
    <property type="entry name" value="SWIB_MDM2_dom_sf"/>
</dbReference>
<dbReference type="CDD" id="cd10567">
    <property type="entry name" value="SWIB-MDM2_like"/>
    <property type="match status" value="2"/>
</dbReference>
<comment type="caution">
    <text evidence="4">The sequence shown here is derived from an EMBL/GenBank/DDBJ whole genome shotgun (WGS) entry which is preliminary data.</text>
</comment>
<feature type="region of interest" description="Disordered" evidence="1">
    <location>
        <begin position="58"/>
        <end position="106"/>
    </location>
</feature>
<dbReference type="InterPro" id="IPR019835">
    <property type="entry name" value="SWIB_domain"/>
</dbReference>
<dbReference type="Pfam" id="PF08766">
    <property type="entry name" value="DEK_C"/>
    <property type="match status" value="1"/>
</dbReference>
<dbReference type="SUPFAM" id="SSF47592">
    <property type="entry name" value="SWIB/MDM2 domain"/>
    <property type="match status" value="2"/>
</dbReference>